<protein>
    <submittedName>
        <fullName evidence="1">Uncharacterized protein</fullName>
    </submittedName>
</protein>
<accession>A0A2K3KPW2</accession>
<gene>
    <name evidence="1" type="ORF">L195_g056107</name>
</gene>
<reference evidence="1 2" key="2">
    <citation type="journal article" date="2017" name="Front. Plant Sci.">
        <title>Gene Classification and Mining of Molecular Markers Useful in Red Clover (Trifolium pratense) Breeding.</title>
        <authorList>
            <person name="Istvanek J."/>
            <person name="Dluhosova J."/>
            <person name="Dluhos P."/>
            <person name="Patkova L."/>
            <person name="Nedelnik J."/>
            <person name="Repkova J."/>
        </authorList>
    </citation>
    <scope>NUCLEOTIDE SEQUENCE [LARGE SCALE GENOMIC DNA]</scope>
    <source>
        <strain evidence="2">cv. Tatra</strain>
        <tissue evidence="1">Young leaves</tissue>
    </source>
</reference>
<dbReference type="AlphaFoldDB" id="A0A2K3KPW2"/>
<sequence>LSDDALVSDLIDEHTRQWNRSLIFNFFTNDEALKIVSTPLSISLPADNINWRWEKDGLYSVRNCWLLEWLSCSDKLGARNQSVFKRSPIEPGLVLKDLRGAVILAEALGLKLAIQTAINQ</sequence>
<feature type="non-terminal residue" evidence="1">
    <location>
        <position position="120"/>
    </location>
</feature>
<dbReference type="EMBL" id="ASHM01104825">
    <property type="protein sequence ID" value="PNX68328.1"/>
    <property type="molecule type" value="Genomic_DNA"/>
</dbReference>
<reference evidence="1 2" key="1">
    <citation type="journal article" date="2014" name="Am. J. Bot.">
        <title>Genome assembly and annotation for red clover (Trifolium pratense; Fabaceae).</title>
        <authorList>
            <person name="Istvanek J."/>
            <person name="Jaros M."/>
            <person name="Krenek A."/>
            <person name="Repkova J."/>
        </authorList>
    </citation>
    <scope>NUCLEOTIDE SEQUENCE [LARGE SCALE GENOMIC DNA]</scope>
    <source>
        <strain evidence="2">cv. Tatra</strain>
        <tissue evidence="1">Young leaves</tissue>
    </source>
</reference>
<organism evidence="1 2">
    <name type="scientific">Trifolium pratense</name>
    <name type="common">Red clover</name>
    <dbReference type="NCBI Taxonomy" id="57577"/>
    <lineage>
        <taxon>Eukaryota</taxon>
        <taxon>Viridiplantae</taxon>
        <taxon>Streptophyta</taxon>
        <taxon>Embryophyta</taxon>
        <taxon>Tracheophyta</taxon>
        <taxon>Spermatophyta</taxon>
        <taxon>Magnoliopsida</taxon>
        <taxon>eudicotyledons</taxon>
        <taxon>Gunneridae</taxon>
        <taxon>Pentapetalae</taxon>
        <taxon>rosids</taxon>
        <taxon>fabids</taxon>
        <taxon>Fabales</taxon>
        <taxon>Fabaceae</taxon>
        <taxon>Papilionoideae</taxon>
        <taxon>50 kb inversion clade</taxon>
        <taxon>NPAAA clade</taxon>
        <taxon>Hologalegina</taxon>
        <taxon>IRL clade</taxon>
        <taxon>Trifolieae</taxon>
        <taxon>Trifolium</taxon>
    </lineage>
</organism>
<comment type="caution">
    <text evidence="1">The sequence shown here is derived from an EMBL/GenBank/DDBJ whole genome shotgun (WGS) entry which is preliminary data.</text>
</comment>
<proteinExistence type="predicted"/>
<evidence type="ECO:0000313" key="1">
    <source>
        <dbReference type="EMBL" id="PNX68328.1"/>
    </source>
</evidence>
<name>A0A2K3KPW2_TRIPR</name>
<feature type="non-terminal residue" evidence="1">
    <location>
        <position position="1"/>
    </location>
</feature>
<evidence type="ECO:0000313" key="2">
    <source>
        <dbReference type="Proteomes" id="UP000236291"/>
    </source>
</evidence>
<dbReference type="Proteomes" id="UP000236291">
    <property type="component" value="Unassembled WGS sequence"/>
</dbReference>